<reference evidence="8 9" key="1">
    <citation type="submission" date="2018-05" db="EMBL/GenBank/DDBJ databases">
        <title>Genomic Encyclopedia of Type Strains, Phase IV (KMG-IV): sequencing the most valuable type-strain genomes for metagenomic binning, comparative biology and taxonomic classification.</title>
        <authorList>
            <person name="Goeker M."/>
        </authorList>
    </citation>
    <scope>NUCLEOTIDE SEQUENCE [LARGE SCALE GENOMIC DNA]</scope>
    <source>
        <strain evidence="8 9">DSM 25134</strain>
    </source>
</reference>
<keyword evidence="3 6" id="KW-0813">Transport</keyword>
<organism evidence="8 9">
    <name type="scientific">Aquitalea magnusonii</name>
    <dbReference type="NCBI Taxonomy" id="332411"/>
    <lineage>
        <taxon>Bacteria</taxon>
        <taxon>Pseudomonadati</taxon>
        <taxon>Pseudomonadota</taxon>
        <taxon>Betaproteobacteria</taxon>
        <taxon>Neisseriales</taxon>
        <taxon>Chromobacteriaceae</taxon>
        <taxon>Aquitalea</taxon>
    </lineage>
</organism>
<dbReference type="OrthoDB" id="9793396at2"/>
<dbReference type="SUPFAM" id="SSF53807">
    <property type="entry name" value="Helical backbone' metal receptor"/>
    <property type="match status" value="1"/>
</dbReference>
<dbReference type="PANTHER" id="PTHR42953">
    <property type="entry name" value="HIGH-AFFINITY ZINC UPTAKE SYSTEM PROTEIN ZNUA-RELATED"/>
    <property type="match status" value="1"/>
</dbReference>
<dbReference type="Proteomes" id="UP000248395">
    <property type="component" value="Unassembled WGS sequence"/>
</dbReference>
<dbReference type="PANTHER" id="PTHR42953:SF1">
    <property type="entry name" value="METAL-BINDING PROTEIN HI_0362-RELATED"/>
    <property type="match status" value="1"/>
</dbReference>
<dbReference type="EMBL" id="QJKC01000034">
    <property type="protein sequence ID" value="PXX38627.1"/>
    <property type="molecule type" value="Genomic_DNA"/>
</dbReference>
<comment type="similarity">
    <text evidence="2 6">Belongs to the bacterial solute-binding protein 9 family.</text>
</comment>
<keyword evidence="4" id="KW-0479">Metal-binding</keyword>
<accession>A0A318IXD2</accession>
<dbReference type="CDD" id="cd01020">
    <property type="entry name" value="TroA_b"/>
    <property type="match status" value="1"/>
</dbReference>
<dbReference type="GO" id="GO:0007155">
    <property type="term" value="P:cell adhesion"/>
    <property type="evidence" value="ECO:0007669"/>
    <property type="project" value="InterPro"/>
</dbReference>
<protein>
    <submittedName>
        <fullName evidence="8">Zinc/manganese transport system substrate-binding protein</fullName>
    </submittedName>
</protein>
<dbReference type="Pfam" id="PF01297">
    <property type="entry name" value="ZnuA"/>
    <property type="match status" value="1"/>
</dbReference>
<dbReference type="RefSeq" id="WP_059285578.1">
    <property type="nucleotide sequence ID" value="NZ_LNQU01000032.1"/>
</dbReference>
<evidence type="ECO:0000256" key="5">
    <source>
        <dbReference type="ARBA" id="ARBA00022729"/>
    </source>
</evidence>
<keyword evidence="9" id="KW-1185">Reference proteome</keyword>
<feature type="chain" id="PRO_5016323732" evidence="7">
    <location>
        <begin position="23"/>
        <end position="291"/>
    </location>
</feature>
<keyword evidence="5 7" id="KW-0732">Signal</keyword>
<evidence type="ECO:0000256" key="7">
    <source>
        <dbReference type="SAM" id="SignalP"/>
    </source>
</evidence>
<evidence type="ECO:0000256" key="6">
    <source>
        <dbReference type="RuleBase" id="RU003512"/>
    </source>
</evidence>
<gene>
    <name evidence="8" type="ORF">DFR38_13412</name>
</gene>
<dbReference type="Gene3D" id="3.40.50.1980">
    <property type="entry name" value="Nitrogenase molybdenum iron protein domain"/>
    <property type="match status" value="2"/>
</dbReference>
<dbReference type="GO" id="GO:0046872">
    <property type="term" value="F:metal ion binding"/>
    <property type="evidence" value="ECO:0007669"/>
    <property type="project" value="UniProtKB-KW"/>
</dbReference>
<sequence length="291" mass="31464">MNRITRLASLLALACAPLLAQAATQPINIVAGENFYGDVAQQVGGKHVHVTSILSNPDQDPHLFEASASTAKALSAARLVVYNGIDYDPWMAKLLSAAKAAGRKEIVAGQLMQKKTGDNPHLWYDPATMPLVAKAIALELEAADPSNKAEYQQNLKRFLDSLQAINSKVKSIHDKYAGTPVTATEPVFGYMASALGFKMRNEKFQLAVMNNTEPSASDVAAFENDLKTHKVKVLFYNSQASDQSAKRVQKIAKEAKVPVVGVTETAPTGKHYQDWMLGQLNALNQALSSGK</sequence>
<evidence type="ECO:0000313" key="8">
    <source>
        <dbReference type="EMBL" id="PXX38627.1"/>
    </source>
</evidence>
<comment type="caution">
    <text evidence="8">The sequence shown here is derived from an EMBL/GenBank/DDBJ whole genome shotgun (WGS) entry which is preliminary data.</text>
</comment>
<evidence type="ECO:0000256" key="2">
    <source>
        <dbReference type="ARBA" id="ARBA00011028"/>
    </source>
</evidence>
<evidence type="ECO:0000256" key="4">
    <source>
        <dbReference type="ARBA" id="ARBA00022723"/>
    </source>
</evidence>
<dbReference type="GO" id="GO:0030001">
    <property type="term" value="P:metal ion transport"/>
    <property type="evidence" value="ECO:0007669"/>
    <property type="project" value="InterPro"/>
</dbReference>
<feature type="signal peptide" evidence="7">
    <location>
        <begin position="1"/>
        <end position="22"/>
    </location>
</feature>
<proteinExistence type="inferred from homology"/>
<dbReference type="InterPro" id="IPR006127">
    <property type="entry name" value="ZnuA-like"/>
</dbReference>
<evidence type="ECO:0000313" key="9">
    <source>
        <dbReference type="Proteomes" id="UP000248395"/>
    </source>
</evidence>
<evidence type="ECO:0000256" key="1">
    <source>
        <dbReference type="ARBA" id="ARBA00004196"/>
    </source>
</evidence>
<dbReference type="PRINTS" id="PR00690">
    <property type="entry name" value="ADHESNFAMILY"/>
</dbReference>
<evidence type="ECO:0000256" key="3">
    <source>
        <dbReference type="ARBA" id="ARBA00022448"/>
    </source>
</evidence>
<comment type="subcellular location">
    <subcellularLocation>
        <location evidence="1">Cell envelope</location>
    </subcellularLocation>
</comment>
<dbReference type="InterPro" id="IPR006128">
    <property type="entry name" value="Lipoprotein_PsaA-like"/>
</dbReference>
<dbReference type="InterPro" id="IPR050492">
    <property type="entry name" value="Bact_metal-bind_prot9"/>
</dbReference>
<dbReference type="AlphaFoldDB" id="A0A318IXD2"/>
<name>A0A318IXD2_9NEIS</name>
<dbReference type="GO" id="GO:0030313">
    <property type="term" value="C:cell envelope"/>
    <property type="evidence" value="ECO:0007669"/>
    <property type="project" value="UniProtKB-SubCell"/>
</dbReference>